<protein>
    <submittedName>
        <fullName evidence="4">Nitroreductase</fullName>
    </submittedName>
</protein>
<organism evidence="4 5">
    <name type="scientific">Lactobacillus porci</name>
    <dbReference type="NCBI Taxonomy" id="2012477"/>
    <lineage>
        <taxon>Bacteria</taxon>
        <taxon>Bacillati</taxon>
        <taxon>Bacillota</taxon>
        <taxon>Bacilli</taxon>
        <taxon>Lactobacillales</taxon>
        <taxon>Lactobacillaceae</taxon>
        <taxon>Lactobacillus</taxon>
    </lineage>
</organism>
<evidence type="ECO:0000313" key="4">
    <source>
        <dbReference type="EMBL" id="MST86281.1"/>
    </source>
</evidence>
<dbReference type="SUPFAM" id="SSF55469">
    <property type="entry name" value="FMN-dependent nitroreductase-like"/>
    <property type="match status" value="1"/>
</dbReference>
<feature type="domain" description="Nitroreductase" evidence="3">
    <location>
        <begin position="7"/>
        <end position="195"/>
    </location>
</feature>
<keyword evidence="5" id="KW-1185">Reference proteome</keyword>
<accession>A0A6A8MBR4</accession>
<name>A0A6A8MBR4_9LACO</name>
<gene>
    <name evidence="4" type="ORF">FYJ62_01115</name>
</gene>
<dbReference type="InterPro" id="IPR029479">
    <property type="entry name" value="Nitroreductase"/>
</dbReference>
<evidence type="ECO:0000259" key="3">
    <source>
        <dbReference type="Pfam" id="PF00881"/>
    </source>
</evidence>
<dbReference type="Pfam" id="PF00881">
    <property type="entry name" value="Nitroreductase"/>
    <property type="match status" value="1"/>
</dbReference>
<keyword evidence="2" id="KW-0560">Oxidoreductase</keyword>
<comment type="similarity">
    <text evidence="1">Belongs to the nitroreductase family.</text>
</comment>
<dbReference type="CDD" id="cd02136">
    <property type="entry name" value="PnbA_NfnB-like"/>
    <property type="match status" value="1"/>
</dbReference>
<dbReference type="Proteomes" id="UP000438120">
    <property type="component" value="Unassembled WGS sequence"/>
</dbReference>
<evidence type="ECO:0000313" key="5">
    <source>
        <dbReference type="Proteomes" id="UP000438120"/>
    </source>
</evidence>
<dbReference type="PANTHER" id="PTHR43673">
    <property type="entry name" value="NAD(P)H NITROREDUCTASE YDGI-RELATED"/>
    <property type="match status" value="1"/>
</dbReference>
<dbReference type="OrthoDB" id="9812105at2"/>
<reference evidence="4 5" key="1">
    <citation type="submission" date="2019-08" db="EMBL/GenBank/DDBJ databases">
        <title>In-depth cultivation of the pig gut microbiome towards novel bacterial diversity and tailored functional studies.</title>
        <authorList>
            <person name="Wylensek D."/>
            <person name="Hitch T.C.A."/>
            <person name="Clavel T."/>
        </authorList>
    </citation>
    <scope>NUCLEOTIDE SEQUENCE [LARGE SCALE GENOMIC DNA]</scope>
    <source>
        <strain evidence="4 5">Bifido-178-WT-2B</strain>
    </source>
</reference>
<dbReference type="EMBL" id="VUMX01000002">
    <property type="protein sequence ID" value="MST86281.1"/>
    <property type="molecule type" value="Genomic_DNA"/>
</dbReference>
<dbReference type="AlphaFoldDB" id="A0A6A8MBR4"/>
<sequence>MDAIEAIKNRRSIRWFDKDKEVPEATLREIVALAQRAPSWVDSQPWRVYLATGESLKALRQRHLDNVASGREAAPDWPTTHRTDWDPFPQANMAKHNEATAAYLNTPELKELRGVTLQKQLFDAPAIAYLTLPKISNQWSIYDLGAFGQTLALAAQGLGVSSMPAYEFVKYPDEVRAVMGIPDDQWVAMGIGLGYPKDHYVNGYDAPRCPLDQVLTLKK</sequence>
<evidence type="ECO:0000256" key="2">
    <source>
        <dbReference type="ARBA" id="ARBA00023002"/>
    </source>
</evidence>
<dbReference type="GO" id="GO:0016491">
    <property type="term" value="F:oxidoreductase activity"/>
    <property type="evidence" value="ECO:0007669"/>
    <property type="project" value="UniProtKB-KW"/>
</dbReference>
<evidence type="ECO:0000256" key="1">
    <source>
        <dbReference type="ARBA" id="ARBA00007118"/>
    </source>
</evidence>
<dbReference type="RefSeq" id="WP_154546944.1">
    <property type="nucleotide sequence ID" value="NZ_JBKZBY010000006.1"/>
</dbReference>
<dbReference type="PANTHER" id="PTHR43673:SF10">
    <property type="entry name" value="NADH DEHYDROGENASE_NAD(P)H NITROREDUCTASE XCC3605-RELATED"/>
    <property type="match status" value="1"/>
</dbReference>
<comment type="caution">
    <text evidence="4">The sequence shown here is derived from an EMBL/GenBank/DDBJ whole genome shotgun (WGS) entry which is preliminary data.</text>
</comment>
<dbReference type="Gene3D" id="3.40.109.10">
    <property type="entry name" value="NADH Oxidase"/>
    <property type="match status" value="1"/>
</dbReference>
<proteinExistence type="inferred from homology"/>
<dbReference type="InterPro" id="IPR000415">
    <property type="entry name" value="Nitroreductase-like"/>
</dbReference>